<evidence type="ECO:0000256" key="2">
    <source>
        <dbReference type="ARBA" id="ARBA00022525"/>
    </source>
</evidence>
<comment type="caution">
    <text evidence="5">The sequence shown here is derived from an EMBL/GenBank/DDBJ whole genome shotgun (WGS) entry which is preliminary data.</text>
</comment>
<evidence type="ECO:0000259" key="4">
    <source>
        <dbReference type="SMART" id="SM01318"/>
    </source>
</evidence>
<feature type="chain" id="PRO_5046379170" description="Single domain-containing protein" evidence="3">
    <location>
        <begin position="21"/>
        <end position="112"/>
    </location>
</feature>
<evidence type="ECO:0000313" key="5">
    <source>
        <dbReference type="EMBL" id="KAG7303828.1"/>
    </source>
</evidence>
<feature type="domain" description="Single" evidence="4">
    <location>
        <begin position="37"/>
        <end position="101"/>
    </location>
</feature>
<accession>A0ABQ7QFT8</accession>
<dbReference type="InterPro" id="IPR029277">
    <property type="entry name" value="SVWC_dom"/>
</dbReference>
<dbReference type="Proteomes" id="UP000823941">
    <property type="component" value="Chromosome 15"/>
</dbReference>
<dbReference type="SMART" id="SM01318">
    <property type="entry name" value="SVWC"/>
    <property type="match status" value="1"/>
</dbReference>
<proteinExistence type="predicted"/>
<comment type="subcellular location">
    <subcellularLocation>
        <location evidence="1">Secreted</location>
    </subcellularLocation>
</comment>
<reference evidence="5 6" key="1">
    <citation type="submission" date="2021-06" db="EMBL/GenBank/DDBJ databases">
        <title>A haploid diamondback moth (Plutella xylostella L.) genome assembly resolves 31 chromosomes and identifies a diamide resistance mutation.</title>
        <authorList>
            <person name="Ward C.M."/>
            <person name="Perry K.D."/>
            <person name="Baker G."/>
            <person name="Powis K."/>
            <person name="Heckel D.G."/>
            <person name="Baxter S.W."/>
        </authorList>
    </citation>
    <scope>NUCLEOTIDE SEQUENCE [LARGE SCALE GENOMIC DNA]</scope>
    <source>
        <strain evidence="5 6">LV</strain>
        <tissue evidence="5">Single pupa</tissue>
    </source>
</reference>
<gene>
    <name evidence="5" type="ORF">JYU34_010729</name>
</gene>
<organism evidence="5 6">
    <name type="scientific">Plutella xylostella</name>
    <name type="common">Diamondback moth</name>
    <name type="synonym">Plutella maculipennis</name>
    <dbReference type="NCBI Taxonomy" id="51655"/>
    <lineage>
        <taxon>Eukaryota</taxon>
        <taxon>Metazoa</taxon>
        <taxon>Ecdysozoa</taxon>
        <taxon>Arthropoda</taxon>
        <taxon>Hexapoda</taxon>
        <taxon>Insecta</taxon>
        <taxon>Pterygota</taxon>
        <taxon>Neoptera</taxon>
        <taxon>Endopterygota</taxon>
        <taxon>Lepidoptera</taxon>
        <taxon>Glossata</taxon>
        <taxon>Ditrysia</taxon>
        <taxon>Yponomeutoidea</taxon>
        <taxon>Plutellidae</taxon>
        <taxon>Plutella</taxon>
    </lineage>
</organism>
<evidence type="ECO:0000256" key="3">
    <source>
        <dbReference type="SAM" id="SignalP"/>
    </source>
</evidence>
<dbReference type="EMBL" id="JAHIBW010000015">
    <property type="protein sequence ID" value="KAG7303828.1"/>
    <property type="molecule type" value="Genomic_DNA"/>
</dbReference>
<keyword evidence="3" id="KW-0732">Signal</keyword>
<dbReference type="Pfam" id="PF15430">
    <property type="entry name" value="SVWC"/>
    <property type="match status" value="1"/>
</dbReference>
<protein>
    <recommendedName>
        <fullName evidence="4">Single domain-containing protein</fullName>
    </recommendedName>
</protein>
<evidence type="ECO:0000256" key="1">
    <source>
        <dbReference type="ARBA" id="ARBA00004613"/>
    </source>
</evidence>
<evidence type="ECO:0000313" key="6">
    <source>
        <dbReference type="Proteomes" id="UP000823941"/>
    </source>
</evidence>
<keyword evidence="6" id="KW-1185">Reference proteome</keyword>
<keyword evidence="2" id="KW-0964">Secreted</keyword>
<sequence>MLKSLVVLFSVLAVSLAALAFYPLDPKPEKFKDDVGCYIKETDEVIPFGSDKPSKKQCMEYICSQEHVSRATCGVARATPPCTLVTNKELLYPDCCPKIVCPPTSEEDELLQ</sequence>
<name>A0ABQ7QFT8_PLUXY</name>
<feature type="signal peptide" evidence="3">
    <location>
        <begin position="1"/>
        <end position="20"/>
    </location>
</feature>